<keyword evidence="6" id="KW-1185">Reference proteome</keyword>
<dbReference type="EMBL" id="JAVREI010000010">
    <property type="protein sequence ID" value="MDT0277097.1"/>
    <property type="molecule type" value="Genomic_DNA"/>
</dbReference>
<name>A0ABU2KA92_9ACTN</name>
<feature type="compositionally biased region" description="Basic and acidic residues" evidence="3">
    <location>
        <begin position="270"/>
        <end position="282"/>
    </location>
</feature>
<keyword evidence="1 2" id="KW-0443">Lipid metabolism</keyword>
<dbReference type="SUPFAM" id="SSF52151">
    <property type="entry name" value="FabD/lysophospholipase-like"/>
    <property type="match status" value="1"/>
</dbReference>
<feature type="region of interest" description="Disordered" evidence="3">
    <location>
        <begin position="256"/>
        <end position="282"/>
    </location>
</feature>
<evidence type="ECO:0000256" key="3">
    <source>
        <dbReference type="SAM" id="MobiDB-lite"/>
    </source>
</evidence>
<evidence type="ECO:0000256" key="2">
    <source>
        <dbReference type="PROSITE-ProRule" id="PRU01161"/>
    </source>
</evidence>
<sequence>MTGRTVRIALSVTSGASLGAYEAGAVAGLVVALQRLNERSHRRGEPPPVVLDAVGATSAGAMVGLLASRCLLGGLDPLPVLHEAWVRQASLRRLAHGRRDAPLSMVAVQRDTVGLLEPRDRRGRPVHRTPAAARQARPIEYSVALGSLQGLTYRIDGTGADPALAGLTHVDRATFTLRRDDGRDRYVRPRNSSPLDAAIASMSHPAAFGPRVLDRRADEEAYLRAGVSDFPASGHFWCTDGSALLTRPLGGTLDAARRADRAATDAGDGAGDRPGHGSDESAGRMHLLVHPHTAGPGASRRWTDPDGAPPWTSTLARLLTTLTTEPLYADLRAIEDVNARLRWSRELAEVLAPHLSAASSDALREVLGRMTAEQAGPGASGDGLPTDSGGGPGTEDLGDLLLRVLRTAGGVAGKFPVGTEVISPLQLVEQPADAGGSPRGQQQVPSLLAGEFMGRFGGFTARALRQSDFALGWQSLSAWLPDAFARAGVPDEDIAGAVDAVTERDVRHDGAGRRGGAGLGDAPLAARLRLVGLIGRAARGAASDVLRGRRHSG</sequence>
<protein>
    <recommendedName>
        <fullName evidence="4">PNPLA domain-containing protein</fullName>
    </recommendedName>
</protein>
<evidence type="ECO:0000259" key="4">
    <source>
        <dbReference type="PROSITE" id="PS51635"/>
    </source>
</evidence>
<dbReference type="RefSeq" id="WP_311345908.1">
    <property type="nucleotide sequence ID" value="NZ_JAVREI010000010.1"/>
</dbReference>
<dbReference type="Proteomes" id="UP001183222">
    <property type="component" value="Unassembled WGS sequence"/>
</dbReference>
<feature type="region of interest" description="Disordered" evidence="3">
    <location>
        <begin position="372"/>
        <end position="393"/>
    </location>
</feature>
<dbReference type="InterPro" id="IPR002641">
    <property type="entry name" value="PNPLA_dom"/>
</dbReference>
<keyword evidence="2" id="KW-0378">Hydrolase</keyword>
<organism evidence="5 6">
    <name type="scientific">Blastococcus goldschmidtiae</name>
    <dbReference type="NCBI Taxonomy" id="3075546"/>
    <lineage>
        <taxon>Bacteria</taxon>
        <taxon>Bacillati</taxon>
        <taxon>Actinomycetota</taxon>
        <taxon>Actinomycetes</taxon>
        <taxon>Geodermatophilales</taxon>
        <taxon>Geodermatophilaceae</taxon>
        <taxon>Blastococcus</taxon>
    </lineage>
</organism>
<evidence type="ECO:0000313" key="5">
    <source>
        <dbReference type="EMBL" id="MDT0277097.1"/>
    </source>
</evidence>
<reference evidence="6" key="1">
    <citation type="submission" date="2023-07" db="EMBL/GenBank/DDBJ databases">
        <title>30 novel species of actinomycetes from the DSMZ collection.</title>
        <authorList>
            <person name="Nouioui I."/>
        </authorList>
    </citation>
    <scope>NUCLEOTIDE SEQUENCE [LARGE SCALE GENOMIC DNA]</scope>
    <source>
        <strain evidence="6">DSM 46792</strain>
    </source>
</reference>
<proteinExistence type="predicted"/>
<feature type="domain" description="PNPLA" evidence="4">
    <location>
        <begin position="10"/>
        <end position="253"/>
    </location>
</feature>
<evidence type="ECO:0000256" key="1">
    <source>
        <dbReference type="ARBA" id="ARBA00023098"/>
    </source>
</evidence>
<keyword evidence="2" id="KW-0442">Lipid degradation</keyword>
<dbReference type="PROSITE" id="PS51635">
    <property type="entry name" value="PNPLA"/>
    <property type="match status" value="1"/>
</dbReference>
<evidence type="ECO:0000313" key="6">
    <source>
        <dbReference type="Proteomes" id="UP001183222"/>
    </source>
</evidence>
<feature type="active site" description="Proton acceptor" evidence="2">
    <location>
        <position position="240"/>
    </location>
</feature>
<comment type="caution">
    <text evidence="2">Lacks conserved residue(s) required for the propagation of feature annotation.</text>
</comment>
<accession>A0ABU2KA92</accession>
<comment type="caution">
    <text evidence="5">The sequence shown here is derived from an EMBL/GenBank/DDBJ whole genome shotgun (WGS) entry which is preliminary data.</text>
</comment>
<dbReference type="InterPro" id="IPR016035">
    <property type="entry name" value="Acyl_Trfase/lysoPLipase"/>
</dbReference>
<feature type="active site" description="Nucleophile" evidence="2">
    <location>
        <position position="58"/>
    </location>
</feature>
<gene>
    <name evidence="5" type="ORF">RM425_14400</name>
</gene>